<comment type="caution">
    <text evidence="2">The sequence shown here is derived from an EMBL/GenBank/DDBJ whole genome shotgun (WGS) entry which is preliminary data.</text>
</comment>
<evidence type="ECO:0000256" key="1">
    <source>
        <dbReference type="SAM" id="MobiDB-lite"/>
    </source>
</evidence>
<dbReference type="Proteomes" id="UP000683360">
    <property type="component" value="Unassembled WGS sequence"/>
</dbReference>
<keyword evidence="3" id="KW-1185">Reference proteome</keyword>
<feature type="compositionally biased region" description="Polar residues" evidence="1">
    <location>
        <begin position="67"/>
        <end position="76"/>
    </location>
</feature>
<accession>A0A8S3TWF5</accession>
<feature type="region of interest" description="Disordered" evidence="1">
    <location>
        <begin position="100"/>
        <end position="127"/>
    </location>
</feature>
<feature type="compositionally biased region" description="Basic and acidic residues" evidence="1">
    <location>
        <begin position="108"/>
        <end position="120"/>
    </location>
</feature>
<organism evidence="2 3">
    <name type="scientific">Mytilus edulis</name>
    <name type="common">Blue mussel</name>
    <dbReference type="NCBI Taxonomy" id="6550"/>
    <lineage>
        <taxon>Eukaryota</taxon>
        <taxon>Metazoa</taxon>
        <taxon>Spiralia</taxon>
        <taxon>Lophotrochozoa</taxon>
        <taxon>Mollusca</taxon>
        <taxon>Bivalvia</taxon>
        <taxon>Autobranchia</taxon>
        <taxon>Pteriomorphia</taxon>
        <taxon>Mytilida</taxon>
        <taxon>Mytiloidea</taxon>
        <taxon>Mytilidae</taxon>
        <taxon>Mytilinae</taxon>
        <taxon>Mytilus</taxon>
    </lineage>
</organism>
<gene>
    <name evidence="2" type="ORF">MEDL_50101</name>
</gene>
<sequence length="313" mass="35759">MYKIAWMVEISSKALATLENNRYNTTQLLHCHQGYDTISFPIPQLLVETEPESENEQLTTRPLLEPENQQNRGQSTQHFTSLVPNFGFLRLAGFSSSFHEPPAASSLSHHEPPAVSHHEPPAAPSASFHHHQLPIVDLMLYMLAHQLYVVIENLKSTGGYRKKATVNPWNRKNKQSRQSDIMINMNDNQEIIINVYDNQEIIMNMPPVRRLKVRQGAPENLPVCLTNTKQASDIADALFLKFHSSGVQLVEDNTIHLYSETKNYFQALKHYISQLQIDKENLTEPPEETDYDMPDESGMNHMKVILWGGYFAP</sequence>
<evidence type="ECO:0000313" key="2">
    <source>
        <dbReference type="EMBL" id="CAG2237668.1"/>
    </source>
</evidence>
<evidence type="ECO:0000313" key="3">
    <source>
        <dbReference type="Proteomes" id="UP000683360"/>
    </source>
</evidence>
<dbReference type="AlphaFoldDB" id="A0A8S3TWF5"/>
<protein>
    <submittedName>
        <fullName evidence="2">Uncharacterized protein</fullName>
    </submittedName>
</protein>
<proteinExistence type="predicted"/>
<feature type="region of interest" description="Disordered" evidence="1">
    <location>
        <begin position="50"/>
        <end position="76"/>
    </location>
</feature>
<dbReference type="EMBL" id="CAJPWZ010002399">
    <property type="protein sequence ID" value="CAG2237668.1"/>
    <property type="molecule type" value="Genomic_DNA"/>
</dbReference>
<reference evidence="2" key="1">
    <citation type="submission" date="2021-03" db="EMBL/GenBank/DDBJ databases">
        <authorList>
            <person name="Bekaert M."/>
        </authorList>
    </citation>
    <scope>NUCLEOTIDE SEQUENCE</scope>
</reference>
<name>A0A8S3TWF5_MYTED</name>